<proteinExistence type="predicted"/>
<dbReference type="EMBL" id="JBHUMQ010000015">
    <property type="protein sequence ID" value="MFD2693282.1"/>
    <property type="molecule type" value="Genomic_DNA"/>
</dbReference>
<evidence type="ECO:0000256" key="1">
    <source>
        <dbReference type="ARBA" id="ARBA00004370"/>
    </source>
</evidence>
<dbReference type="Pfam" id="PF00144">
    <property type="entry name" value="Beta-lactamase"/>
    <property type="match status" value="1"/>
</dbReference>
<dbReference type="InterPro" id="IPR001466">
    <property type="entry name" value="Beta-lactam-related"/>
</dbReference>
<dbReference type="Proteomes" id="UP001597399">
    <property type="component" value="Unassembled WGS sequence"/>
</dbReference>
<reference evidence="5" key="1">
    <citation type="journal article" date="2019" name="Int. J. Syst. Evol. Microbiol.">
        <title>The Global Catalogue of Microorganisms (GCM) 10K type strain sequencing project: providing services to taxonomists for standard genome sequencing and annotation.</title>
        <authorList>
            <consortium name="The Broad Institute Genomics Platform"/>
            <consortium name="The Broad Institute Genome Sequencing Center for Infectious Disease"/>
            <person name="Wu L."/>
            <person name="Ma J."/>
        </authorList>
    </citation>
    <scope>NUCLEOTIDE SEQUENCE [LARGE SCALE GENOMIC DNA]</scope>
    <source>
        <strain evidence="5">TISTR 2466</strain>
    </source>
</reference>
<evidence type="ECO:0000313" key="4">
    <source>
        <dbReference type="EMBL" id="MFD2693282.1"/>
    </source>
</evidence>
<feature type="domain" description="Beta-lactamase-related" evidence="3">
    <location>
        <begin position="68"/>
        <end position="383"/>
    </location>
</feature>
<keyword evidence="5" id="KW-1185">Reference proteome</keyword>
<dbReference type="RefSeq" id="WP_253058151.1">
    <property type="nucleotide sequence ID" value="NZ_JAMXWM010000002.1"/>
</dbReference>
<name>A0ABW5S159_9BACL</name>
<accession>A0ABW5S159</accession>
<comment type="caution">
    <text evidence="4">The sequence shown here is derived from an EMBL/GenBank/DDBJ whole genome shotgun (WGS) entry which is preliminary data.</text>
</comment>
<evidence type="ECO:0000313" key="5">
    <source>
        <dbReference type="Proteomes" id="UP001597399"/>
    </source>
</evidence>
<dbReference type="PANTHER" id="PTHR46825">
    <property type="entry name" value="D-ALANYL-D-ALANINE-CARBOXYPEPTIDASE/ENDOPEPTIDASE AMPH"/>
    <property type="match status" value="1"/>
</dbReference>
<keyword evidence="2" id="KW-0472">Membrane</keyword>
<dbReference type="InterPro" id="IPR050491">
    <property type="entry name" value="AmpC-like"/>
</dbReference>
<dbReference type="InterPro" id="IPR012338">
    <property type="entry name" value="Beta-lactam/transpept-like"/>
</dbReference>
<comment type="subcellular location">
    <subcellularLocation>
        <location evidence="1">Membrane</location>
    </subcellularLocation>
</comment>
<dbReference type="Gene3D" id="3.40.710.10">
    <property type="entry name" value="DD-peptidase/beta-lactamase superfamily"/>
    <property type="match status" value="1"/>
</dbReference>
<sequence length="386" mass="43523">MNQKQYFIALICILVLGGGAFATFLTVHQAKTNAQHSALQTRRKEASAQTSEITKWTVDSVKEKHDAIDKRLKQTGFSGSVLVVSHGKVILSKGYYFSTIRDRRNNSPLTAYYIGSITKSITAVAFMQLRERGFIHFNDPVSQFIPHFPNGRRITMIDLLCHVSGIGDTTETAKFMTRNELVNRIALHSLHPASKPGTVWHYSDSNYALLAAILDQLTQEHLHQTLHAYIRQYIFQQAGMLRSGFGEQMDQAVSPSSGYIIEGANAFQERIPSFSQLLGCGDVYTTVWDLYLFDHALAHDQLLSKAATREIFSRHFSDVSYSCGWYLNRKGWGRDTYTSHGVLGGWNGSNAISANKQNYIVLLSNEKRSEVVFRKLNQFIIQTLDQ</sequence>
<evidence type="ECO:0000259" key="3">
    <source>
        <dbReference type="Pfam" id="PF00144"/>
    </source>
</evidence>
<dbReference type="PANTHER" id="PTHR46825:SF11">
    <property type="entry name" value="PENICILLIN-BINDING PROTEIN 4"/>
    <property type="match status" value="1"/>
</dbReference>
<dbReference type="EC" id="3.-.-.-" evidence="4"/>
<dbReference type="SUPFAM" id="SSF56601">
    <property type="entry name" value="beta-lactamase/transpeptidase-like"/>
    <property type="match status" value="1"/>
</dbReference>
<protein>
    <submittedName>
        <fullName evidence="4">Serine hydrolase domain-containing protein</fullName>
        <ecNumber evidence="4">3.-.-.-</ecNumber>
    </submittedName>
</protein>
<keyword evidence="4" id="KW-0378">Hydrolase</keyword>
<gene>
    <name evidence="4" type="ORF">ACFSUE_06505</name>
</gene>
<evidence type="ECO:0000256" key="2">
    <source>
        <dbReference type="ARBA" id="ARBA00023136"/>
    </source>
</evidence>
<dbReference type="GO" id="GO:0016787">
    <property type="term" value="F:hydrolase activity"/>
    <property type="evidence" value="ECO:0007669"/>
    <property type="project" value="UniProtKB-KW"/>
</dbReference>
<organism evidence="4 5">
    <name type="scientific">Sporolactobacillus shoreicorticis</name>
    <dbReference type="NCBI Taxonomy" id="1923877"/>
    <lineage>
        <taxon>Bacteria</taxon>
        <taxon>Bacillati</taxon>
        <taxon>Bacillota</taxon>
        <taxon>Bacilli</taxon>
        <taxon>Bacillales</taxon>
        <taxon>Sporolactobacillaceae</taxon>
        <taxon>Sporolactobacillus</taxon>
    </lineage>
</organism>